<dbReference type="EMBL" id="JARQZJ010000008">
    <property type="protein sequence ID" value="KAK9871992.1"/>
    <property type="molecule type" value="Genomic_DNA"/>
</dbReference>
<evidence type="ECO:0000256" key="2">
    <source>
        <dbReference type="SAM" id="MobiDB-lite"/>
    </source>
</evidence>
<accession>A0AAW1TKV3</accession>
<dbReference type="Proteomes" id="UP001431783">
    <property type="component" value="Unassembled WGS sequence"/>
</dbReference>
<comment type="caution">
    <text evidence="3">The sequence shown here is derived from an EMBL/GenBank/DDBJ whole genome shotgun (WGS) entry which is preliminary data.</text>
</comment>
<keyword evidence="1" id="KW-0193">Cuticle</keyword>
<evidence type="ECO:0000313" key="3">
    <source>
        <dbReference type="EMBL" id="KAK9871992.1"/>
    </source>
</evidence>
<proteinExistence type="predicted"/>
<dbReference type="InterPro" id="IPR000618">
    <property type="entry name" value="Insect_cuticle"/>
</dbReference>
<name>A0AAW1TKV3_9CUCU</name>
<dbReference type="AlphaFoldDB" id="A0AAW1TKV3"/>
<dbReference type="Pfam" id="PF00379">
    <property type="entry name" value="Chitin_bind_4"/>
    <property type="match status" value="1"/>
</dbReference>
<reference evidence="3 4" key="1">
    <citation type="submission" date="2023-03" db="EMBL/GenBank/DDBJ databases">
        <title>Genome insight into feeding habits of ladybird beetles.</title>
        <authorList>
            <person name="Li H.-S."/>
            <person name="Huang Y.-H."/>
            <person name="Pang H."/>
        </authorList>
    </citation>
    <scope>NUCLEOTIDE SEQUENCE [LARGE SCALE GENOMIC DNA]</scope>
    <source>
        <strain evidence="3">SYSU_2023b</strain>
        <tissue evidence="3">Whole body</tissue>
    </source>
</reference>
<dbReference type="PROSITE" id="PS51155">
    <property type="entry name" value="CHIT_BIND_RR_2"/>
    <property type="match status" value="1"/>
</dbReference>
<gene>
    <name evidence="3" type="ORF">WA026_015237</name>
</gene>
<protein>
    <submittedName>
        <fullName evidence="3">Uncharacterized protein</fullName>
    </submittedName>
</protein>
<evidence type="ECO:0000313" key="4">
    <source>
        <dbReference type="Proteomes" id="UP001431783"/>
    </source>
</evidence>
<evidence type="ECO:0000256" key="1">
    <source>
        <dbReference type="PROSITE-ProRule" id="PRU00497"/>
    </source>
</evidence>
<organism evidence="3 4">
    <name type="scientific">Henosepilachna vigintioctopunctata</name>
    <dbReference type="NCBI Taxonomy" id="420089"/>
    <lineage>
        <taxon>Eukaryota</taxon>
        <taxon>Metazoa</taxon>
        <taxon>Ecdysozoa</taxon>
        <taxon>Arthropoda</taxon>
        <taxon>Hexapoda</taxon>
        <taxon>Insecta</taxon>
        <taxon>Pterygota</taxon>
        <taxon>Neoptera</taxon>
        <taxon>Endopterygota</taxon>
        <taxon>Coleoptera</taxon>
        <taxon>Polyphaga</taxon>
        <taxon>Cucujiformia</taxon>
        <taxon>Coccinelloidea</taxon>
        <taxon>Coccinellidae</taxon>
        <taxon>Epilachninae</taxon>
        <taxon>Epilachnini</taxon>
        <taxon>Henosepilachna</taxon>
    </lineage>
</organism>
<keyword evidence="4" id="KW-1185">Reference proteome</keyword>
<sequence>MSLIKDKIDGIQKQRYNRIRENHLIKLVEFLKLTYKSTAITENCSSSKKASNMKLIILAFLIVGANCLPQRNYNVRSKLGRAISNQHEEEPFDVDAEPNSIPVPTSGRFTGISERKPTELELEQNRNAHYKFSTNIDDKISDQTQQRTEVRDGLKVEGSYSYSDGYYKRTYHYVADDKGYRIVSSEVVPLDGPQVNLEGTASVDSAAHGTKVSYRVQSIPAVGPKIVDQIQE</sequence>
<feature type="region of interest" description="Disordered" evidence="2">
    <location>
        <begin position="89"/>
        <end position="110"/>
    </location>
</feature>
<dbReference type="GO" id="GO:0042302">
    <property type="term" value="F:structural constituent of cuticle"/>
    <property type="evidence" value="ECO:0007669"/>
    <property type="project" value="UniProtKB-UniRule"/>
</dbReference>